<dbReference type="Gene3D" id="3.40.50.1950">
    <property type="entry name" value="Flavin prenyltransferase-like"/>
    <property type="match status" value="1"/>
</dbReference>
<protein>
    <recommendedName>
        <fullName evidence="3">Coenzyme A biosynthesis bifunctional protein CoaBC</fullName>
    </recommendedName>
    <alternativeName>
        <fullName evidence="3">DNA/pantothenate metabolism flavoprotein</fullName>
    </alternativeName>
    <alternativeName>
        <fullName evidence="3">Phosphopantothenoylcysteine synthetase/decarboxylase</fullName>
        <shortName evidence="3">PPCS-PPCDC</shortName>
    </alternativeName>
    <domain>
        <recommendedName>
            <fullName evidence="3">Phosphopantothenoylcysteine decarboxylase</fullName>
            <shortName evidence="3">PPC decarboxylase</shortName>
            <shortName evidence="3">PPC-DC</shortName>
            <ecNumber evidence="3">4.1.1.36</ecNumber>
        </recommendedName>
        <alternativeName>
            <fullName evidence="3">CoaC</fullName>
        </alternativeName>
    </domain>
    <domain>
        <recommendedName>
            <fullName evidence="3">Phosphopantothenate--cysteine ligase</fullName>
            <ecNumber evidence="3">6.3.2.5</ecNumber>
        </recommendedName>
        <alternativeName>
            <fullName evidence="3">CoaB</fullName>
        </alternativeName>
        <alternativeName>
            <fullName evidence="3">Phosphopantothenoylcysteine synthetase</fullName>
            <shortName evidence="3">PPC synthetase</shortName>
            <shortName evidence="3">PPC-S</shortName>
        </alternativeName>
    </domain>
</protein>
<dbReference type="InterPro" id="IPR005252">
    <property type="entry name" value="CoaBC"/>
</dbReference>
<comment type="catalytic activity">
    <reaction evidence="3 4">
        <text>N-[(R)-4-phosphopantothenoyl]-L-cysteine + H(+) = (R)-4'-phosphopantetheine + CO2</text>
        <dbReference type="Rhea" id="RHEA:16793"/>
        <dbReference type="ChEBI" id="CHEBI:15378"/>
        <dbReference type="ChEBI" id="CHEBI:16526"/>
        <dbReference type="ChEBI" id="CHEBI:59458"/>
        <dbReference type="ChEBI" id="CHEBI:61723"/>
        <dbReference type="EC" id="4.1.1.36"/>
    </reaction>
</comment>
<feature type="binding site" evidence="3">
    <location>
        <position position="348"/>
    </location>
    <ligand>
        <name>CTP</name>
        <dbReference type="ChEBI" id="CHEBI:37563"/>
    </ligand>
</feature>
<dbReference type="EC" id="6.3.2.5" evidence="3"/>
<keyword evidence="8" id="KW-1185">Reference proteome</keyword>
<dbReference type="EMBL" id="JACJVN010000028">
    <property type="protein sequence ID" value="MBB6677211.1"/>
    <property type="molecule type" value="Genomic_DNA"/>
</dbReference>
<dbReference type="GO" id="GO:0071513">
    <property type="term" value="C:phosphopantothenoylcysteine decarboxylase complex"/>
    <property type="evidence" value="ECO:0007669"/>
    <property type="project" value="TreeGrafter"/>
</dbReference>
<dbReference type="GO" id="GO:0010181">
    <property type="term" value="F:FMN binding"/>
    <property type="evidence" value="ECO:0007669"/>
    <property type="project" value="UniProtKB-UniRule"/>
</dbReference>
<dbReference type="GO" id="GO:0004633">
    <property type="term" value="F:phosphopantothenoylcysteine decarboxylase activity"/>
    <property type="evidence" value="ECO:0007669"/>
    <property type="project" value="UniProtKB-UniRule"/>
</dbReference>
<dbReference type="SUPFAM" id="SSF102645">
    <property type="entry name" value="CoaB-like"/>
    <property type="match status" value="1"/>
</dbReference>
<keyword evidence="3 4" id="KW-0285">Flavoprotein</keyword>
<feature type="domain" description="Flavoprotein" evidence="5">
    <location>
        <begin position="9"/>
        <end position="177"/>
    </location>
</feature>
<keyword evidence="3 4" id="KW-0288">FMN</keyword>
<evidence type="ECO:0000256" key="4">
    <source>
        <dbReference type="RuleBase" id="RU364078"/>
    </source>
</evidence>
<gene>
    <name evidence="3 7" type="primary">coaBC</name>
    <name evidence="7" type="ORF">H4Q31_07705</name>
</gene>
<comment type="caution">
    <text evidence="7">The sequence shown here is derived from an EMBL/GenBank/DDBJ whole genome shotgun (WGS) entry which is preliminary data.</text>
</comment>
<evidence type="ECO:0000256" key="2">
    <source>
        <dbReference type="ARBA" id="ARBA00023239"/>
    </source>
</evidence>
<feature type="region of interest" description="Phosphopantothenoylcysteine decarboxylase" evidence="3">
    <location>
        <begin position="1"/>
        <end position="192"/>
    </location>
</feature>
<feature type="binding site" evidence="3">
    <location>
        <position position="352"/>
    </location>
    <ligand>
        <name>CTP</name>
        <dbReference type="ChEBI" id="CHEBI:37563"/>
    </ligand>
</feature>
<comment type="function">
    <text evidence="3">Catalyzes two sequential steps in the biosynthesis of coenzyme A. In the first step cysteine is conjugated to 4'-phosphopantothenate to form 4-phosphopantothenoylcysteine. In the second step the latter compound is decarboxylated to form 4'-phosphopantotheine.</text>
</comment>
<dbReference type="InterPro" id="IPR035929">
    <property type="entry name" value="CoaB-like_sf"/>
</dbReference>
<dbReference type="GO" id="GO:0004632">
    <property type="term" value="F:phosphopantothenate--cysteine ligase activity"/>
    <property type="evidence" value="ECO:0007669"/>
    <property type="project" value="UniProtKB-UniRule"/>
</dbReference>
<keyword evidence="3" id="KW-0511">Multifunctional enzyme</keyword>
<comment type="cofactor">
    <cofactor evidence="3">
        <name>Mg(2+)</name>
        <dbReference type="ChEBI" id="CHEBI:18420"/>
    </cofactor>
</comment>
<comment type="function">
    <text evidence="4">Catalyzes two steps in the biosynthesis of coenzyme A. In the first step cysteine is conjugated to 4'-phosphopantothenate to form 4-phosphopantothenoylcysteine, in the latter compound is decarboxylated to form 4'-phosphopantotheine.</text>
</comment>
<dbReference type="SUPFAM" id="SSF52507">
    <property type="entry name" value="Homo-oligomeric flavin-containing Cys decarboxylases, HFCD"/>
    <property type="match status" value="1"/>
</dbReference>
<keyword evidence="3" id="KW-0479">Metal-binding</keyword>
<feature type="active site" description="Proton donor" evidence="3">
    <location>
        <position position="160"/>
    </location>
</feature>
<dbReference type="PANTHER" id="PTHR14359">
    <property type="entry name" value="HOMO-OLIGOMERIC FLAVIN CONTAINING CYS DECARBOXYLASE FAMILY"/>
    <property type="match status" value="1"/>
</dbReference>
<sequence>MSKRLEGRTIVLGITGGIAAYKAASLCSLLVKMGASVRVVMTEGATKFVAPLTLQTLSRHPVATDVFDEHDASRVQHIDLADSADLVIVAPATANIIAKMAHGIADDMLSTTLLATTAPVLVAPAMNVHMLAHPAVEANLAILADRGVRFVESGTGQLACGYVGKGRLAEPEEIAEAAWELLAGSRPLAGKRVLVTAGGTMERLDPVRYITNDSSGKMGFAIAEAARDQGADVTLVCARTDGPPPAGLRLVKAESAEEMLEAVMVRLPETDAVVKAAAVADYRPAVRHESKMKKGASERLTLELVRNPDILQAIGEWRRQGSAAAVRGPFVVGFAAETNDVERNAVEKLSRKGCDLIVANDVSQEGAGFGTDTNAVQVYGAEGLVEALPLQSKRAVAERLWAIVRERAGWNGPQASGPGREETRS</sequence>
<dbReference type="InterPro" id="IPR003382">
    <property type="entry name" value="Flavoprotein"/>
</dbReference>
<evidence type="ECO:0000313" key="7">
    <source>
        <dbReference type="EMBL" id="MBB6677211.1"/>
    </source>
</evidence>
<dbReference type="EC" id="4.1.1.36" evidence="3"/>
<feature type="binding site" evidence="3">
    <location>
        <begin position="308"/>
        <end position="311"/>
    </location>
    <ligand>
        <name>CTP</name>
        <dbReference type="ChEBI" id="CHEBI:37563"/>
    </ligand>
</feature>
<dbReference type="Pfam" id="PF04127">
    <property type="entry name" value="DFP"/>
    <property type="match status" value="1"/>
</dbReference>
<dbReference type="Proteomes" id="UP000574133">
    <property type="component" value="Unassembled WGS sequence"/>
</dbReference>
<dbReference type="GO" id="GO:0015937">
    <property type="term" value="P:coenzyme A biosynthetic process"/>
    <property type="evidence" value="ECO:0007669"/>
    <property type="project" value="UniProtKB-UniRule"/>
</dbReference>
<evidence type="ECO:0000259" key="6">
    <source>
        <dbReference type="Pfam" id="PF04127"/>
    </source>
</evidence>
<dbReference type="HAMAP" id="MF_02225">
    <property type="entry name" value="CoaBC"/>
    <property type="match status" value="1"/>
</dbReference>
<dbReference type="RefSeq" id="WP_185178495.1">
    <property type="nucleotide sequence ID" value="NZ_CBCSEP010000004.1"/>
</dbReference>
<dbReference type="GO" id="GO:0046872">
    <property type="term" value="F:metal ion binding"/>
    <property type="evidence" value="ECO:0007669"/>
    <property type="project" value="UniProtKB-KW"/>
</dbReference>
<dbReference type="UniPathway" id="UPA00241">
    <property type="reaction ID" value="UER00353"/>
</dbReference>
<comment type="pathway">
    <text evidence="3 4">Cofactor biosynthesis; coenzyme A biosynthesis; CoA from (R)-pantothenate: step 2/5.</text>
</comment>
<keyword evidence="3" id="KW-0460">Magnesium</keyword>
<dbReference type="AlphaFoldDB" id="A0A841TFG1"/>
<dbReference type="Gene3D" id="3.40.50.10300">
    <property type="entry name" value="CoaB-like"/>
    <property type="match status" value="1"/>
</dbReference>
<comment type="catalytic activity">
    <reaction evidence="3 4">
        <text>(R)-4'-phosphopantothenate + L-cysteine + CTP = N-[(R)-4-phosphopantothenoyl]-L-cysteine + CMP + diphosphate + H(+)</text>
        <dbReference type="Rhea" id="RHEA:19397"/>
        <dbReference type="ChEBI" id="CHEBI:10986"/>
        <dbReference type="ChEBI" id="CHEBI:15378"/>
        <dbReference type="ChEBI" id="CHEBI:33019"/>
        <dbReference type="ChEBI" id="CHEBI:35235"/>
        <dbReference type="ChEBI" id="CHEBI:37563"/>
        <dbReference type="ChEBI" id="CHEBI:59458"/>
        <dbReference type="ChEBI" id="CHEBI:60377"/>
        <dbReference type="EC" id="6.3.2.5"/>
    </reaction>
</comment>
<dbReference type="PANTHER" id="PTHR14359:SF6">
    <property type="entry name" value="PHOSPHOPANTOTHENOYLCYSTEINE DECARBOXYLASE"/>
    <property type="match status" value="1"/>
</dbReference>
<keyword evidence="3 4" id="KW-0436">Ligase</keyword>
<comment type="pathway">
    <text evidence="3 4">Cofactor biosynthesis; coenzyme A biosynthesis; CoA from (R)-pantothenate: step 3/5.</text>
</comment>
<comment type="caution">
    <text evidence="3">Lacks conserved residue(s) required for the propagation of feature annotation.</text>
</comment>
<feature type="binding site" evidence="3">
    <location>
        <position position="334"/>
    </location>
    <ligand>
        <name>CTP</name>
        <dbReference type="ChEBI" id="CHEBI:37563"/>
    </ligand>
</feature>
<evidence type="ECO:0000259" key="5">
    <source>
        <dbReference type="Pfam" id="PF02441"/>
    </source>
</evidence>
<feature type="domain" description="DNA/pantothenate metabolism flavoprotein C-terminal" evidence="6">
    <location>
        <begin position="188"/>
        <end position="405"/>
    </location>
</feature>
<comment type="similarity">
    <text evidence="3 4">In the N-terminal section; belongs to the HFCD (homo-oligomeric flavin containing Cys decarboxylase) superfamily.</text>
</comment>
<accession>A0A841TFG1</accession>
<dbReference type="GO" id="GO:0015941">
    <property type="term" value="P:pantothenate catabolic process"/>
    <property type="evidence" value="ECO:0007669"/>
    <property type="project" value="InterPro"/>
</dbReference>
<feature type="binding site" evidence="3">
    <location>
        <position position="281"/>
    </location>
    <ligand>
        <name>CTP</name>
        <dbReference type="ChEBI" id="CHEBI:37563"/>
    </ligand>
</feature>
<name>A0A841TFG1_9BACL</name>
<evidence type="ECO:0000256" key="1">
    <source>
        <dbReference type="ARBA" id="ARBA00022793"/>
    </source>
</evidence>
<evidence type="ECO:0000313" key="8">
    <source>
        <dbReference type="Proteomes" id="UP000574133"/>
    </source>
</evidence>
<comment type="cofactor">
    <cofactor evidence="3">
        <name>FMN</name>
        <dbReference type="ChEBI" id="CHEBI:58210"/>
    </cofactor>
    <text evidence="3">Binds 1 FMN per subunit.</text>
</comment>
<dbReference type="InterPro" id="IPR036551">
    <property type="entry name" value="Flavin_trans-like"/>
</dbReference>
<reference evidence="7 8" key="1">
    <citation type="submission" date="2020-08" db="EMBL/GenBank/DDBJ databases">
        <title>Cohnella phylogeny.</title>
        <authorList>
            <person name="Dunlap C."/>
        </authorList>
    </citation>
    <scope>NUCLEOTIDE SEQUENCE [LARGE SCALE GENOMIC DNA]</scope>
    <source>
        <strain evidence="7 8">DSM 103658</strain>
    </source>
</reference>
<feature type="region of interest" description="Phosphopantothenate--cysteine ligase" evidence="3">
    <location>
        <begin position="193"/>
        <end position="425"/>
    </location>
</feature>
<keyword evidence="1 3" id="KW-0210">Decarboxylase</keyword>
<dbReference type="InterPro" id="IPR007085">
    <property type="entry name" value="DNA/pantothenate-metab_flavo_C"/>
</dbReference>
<comment type="similarity">
    <text evidence="3 4">In the C-terminal section; belongs to the PPC synthetase family.</text>
</comment>
<evidence type="ECO:0000256" key="3">
    <source>
        <dbReference type="HAMAP-Rule" id="MF_02225"/>
    </source>
</evidence>
<dbReference type="Pfam" id="PF02441">
    <property type="entry name" value="Flavoprotein"/>
    <property type="match status" value="1"/>
</dbReference>
<dbReference type="NCBIfam" id="TIGR00521">
    <property type="entry name" value="coaBC_dfp"/>
    <property type="match status" value="1"/>
</dbReference>
<proteinExistence type="inferred from homology"/>
<keyword evidence="2 3" id="KW-0456">Lyase</keyword>
<organism evidence="7 8">
    <name type="scientific">Cohnella lubricantis</name>
    <dbReference type="NCBI Taxonomy" id="2163172"/>
    <lineage>
        <taxon>Bacteria</taxon>
        <taxon>Bacillati</taxon>
        <taxon>Bacillota</taxon>
        <taxon>Bacilli</taxon>
        <taxon>Bacillales</taxon>
        <taxon>Paenibacillaceae</taxon>
        <taxon>Cohnella</taxon>
    </lineage>
</organism>
<feature type="binding site" evidence="3">
    <location>
        <position position="291"/>
    </location>
    <ligand>
        <name>CTP</name>
        <dbReference type="ChEBI" id="CHEBI:37563"/>
    </ligand>
</feature>